<proteinExistence type="predicted"/>
<sequence>MSDEDGVLATVERGVAGIPIAESAVDLVSASADALDREASGLNGVAAVVGIGAEVSSAAADPVGYFAAAGMGWVIEHVPPLKWSLDAVSGDPEEIKKVTKAWTETVGKPMATVAEKVRDAASATTSGWSGSDADAYRKATTSLSTISDVLGKAATRSASGLATAGALVVEVRNTIRDELAQLCTWGLAMMTVASAASVPTGGGSVVTAMNTILMRAGMLAQRFAALLQRLTTKLESLADKFSALGTAAQALRRASTSIDGVGTTVTSAVADGATVRTALSILDSAPVTTSATEWGSTAVVSALKVAGDNWKATAATTPQQS</sequence>
<name>A0A3P8MEJ9_TSUPA</name>
<dbReference type="Proteomes" id="UP000271626">
    <property type="component" value="Chromosome"/>
</dbReference>
<dbReference type="EMBL" id="LR131273">
    <property type="protein sequence ID" value="VDR40333.1"/>
    <property type="molecule type" value="Genomic_DNA"/>
</dbReference>
<reference evidence="1 2" key="1">
    <citation type="submission" date="2018-12" db="EMBL/GenBank/DDBJ databases">
        <authorList>
            <consortium name="Pathogen Informatics"/>
        </authorList>
    </citation>
    <scope>NUCLEOTIDE SEQUENCE [LARGE SCALE GENOMIC DNA]</scope>
    <source>
        <strain evidence="1 2">NCTC10741</strain>
    </source>
</reference>
<dbReference type="AlphaFoldDB" id="A0A3P8MEJ9"/>
<evidence type="ECO:0008006" key="3">
    <source>
        <dbReference type="Google" id="ProtNLM"/>
    </source>
</evidence>
<protein>
    <recommendedName>
        <fullName evidence="3">ESX-1 secretion-associated protein EspA/EspE-like domain-containing protein</fullName>
    </recommendedName>
</protein>
<gene>
    <name evidence="1" type="ORF">NCTC10741_03490</name>
</gene>
<evidence type="ECO:0000313" key="2">
    <source>
        <dbReference type="Proteomes" id="UP000271626"/>
    </source>
</evidence>
<evidence type="ECO:0000313" key="1">
    <source>
        <dbReference type="EMBL" id="VDR40333.1"/>
    </source>
</evidence>
<dbReference type="OrthoDB" id="5069709at2"/>
<accession>A0A3P8MEJ9</accession>
<dbReference type="RefSeq" id="WP_126197335.1">
    <property type="nucleotide sequence ID" value="NZ_CP085954.1"/>
</dbReference>
<organism evidence="1 2">
    <name type="scientific">Tsukamurella paurometabola</name>
    <name type="common">Corynebacterium paurometabolum</name>
    <dbReference type="NCBI Taxonomy" id="2061"/>
    <lineage>
        <taxon>Bacteria</taxon>
        <taxon>Bacillati</taxon>
        <taxon>Actinomycetota</taxon>
        <taxon>Actinomycetes</taxon>
        <taxon>Mycobacteriales</taxon>
        <taxon>Tsukamurellaceae</taxon>
        <taxon>Tsukamurella</taxon>
    </lineage>
</organism>